<dbReference type="GO" id="GO:0009773">
    <property type="term" value="P:photosynthetic electron transport in photosystem I"/>
    <property type="evidence" value="ECO:0007669"/>
    <property type="project" value="InterPro"/>
</dbReference>
<name>A0A6V7NKP2_ANACO</name>
<proteinExistence type="predicted"/>
<evidence type="ECO:0008006" key="4">
    <source>
        <dbReference type="Google" id="ProtNLM"/>
    </source>
</evidence>
<dbReference type="PANTHER" id="PTHR31032:SF1">
    <property type="entry name" value="PGR5-LIKE PROTEIN 1B, CHLOROPLASTIC"/>
    <property type="match status" value="1"/>
</dbReference>
<gene>
    <name evidence="3" type="ORF">CB5_LOCUS2135</name>
</gene>
<dbReference type="GO" id="GO:0009535">
    <property type="term" value="C:chloroplast thylakoid membrane"/>
    <property type="evidence" value="ECO:0007669"/>
    <property type="project" value="InterPro"/>
</dbReference>
<dbReference type="AlphaFoldDB" id="A0A6V7NKP2"/>
<feature type="compositionally biased region" description="Pro residues" evidence="1">
    <location>
        <begin position="118"/>
        <end position="132"/>
    </location>
</feature>
<dbReference type="PANTHER" id="PTHR31032">
    <property type="entry name" value="PGR5-LIKE PROTEIN 1B, CHLOROPLASTIC"/>
    <property type="match status" value="1"/>
</dbReference>
<protein>
    <recommendedName>
        <fullName evidence="4">PGR5-like protein 1A, chloroplastic</fullName>
    </recommendedName>
</protein>
<feature type="compositionally biased region" description="Low complexity" evidence="1">
    <location>
        <begin position="104"/>
        <end position="117"/>
    </location>
</feature>
<feature type="region of interest" description="Disordered" evidence="1">
    <location>
        <begin position="221"/>
        <end position="240"/>
    </location>
</feature>
<organism evidence="3">
    <name type="scientific">Ananas comosus var. bracteatus</name>
    <name type="common">red pineapple</name>
    <dbReference type="NCBI Taxonomy" id="296719"/>
    <lineage>
        <taxon>Eukaryota</taxon>
        <taxon>Viridiplantae</taxon>
        <taxon>Streptophyta</taxon>
        <taxon>Embryophyta</taxon>
        <taxon>Tracheophyta</taxon>
        <taxon>Spermatophyta</taxon>
        <taxon>Magnoliopsida</taxon>
        <taxon>Liliopsida</taxon>
        <taxon>Poales</taxon>
        <taxon>Bromeliaceae</taxon>
        <taxon>Bromelioideae</taxon>
        <taxon>Ananas</taxon>
    </lineage>
</organism>
<feature type="compositionally biased region" description="Pro residues" evidence="1">
    <location>
        <begin position="85"/>
        <end position="103"/>
    </location>
</feature>
<evidence type="ECO:0000256" key="1">
    <source>
        <dbReference type="SAM" id="MobiDB-lite"/>
    </source>
</evidence>
<feature type="transmembrane region" description="Helical" evidence="2">
    <location>
        <begin position="38"/>
        <end position="60"/>
    </location>
</feature>
<feature type="region of interest" description="Disordered" evidence="1">
    <location>
        <begin position="1"/>
        <end position="23"/>
    </location>
</feature>
<keyword evidence="2" id="KW-0472">Membrane</keyword>
<dbReference type="GO" id="GO:0016730">
    <property type="term" value="F:oxidoreductase activity, acting on iron-sulfur proteins as donors"/>
    <property type="evidence" value="ECO:0007669"/>
    <property type="project" value="InterPro"/>
</dbReference>
<feature type="region of interest" description="Disordered" evidence="1">
    <location>
        <begin position="85"/>
        <end position="147"/>
    </location>
</feature>
<keyword evidence="2" id="KW-0812">Transmembrane</keyword>
<keyword evidence="2" id="KW-1133">Transmembrane helix</keyword>
<accession>A0A6V7NKP2</accession>
<evidence type="ECO:0000313" key="3">
    <source>
        <dbReference type="EMBL" id="CAD1818924.1"/>
    </source>
</evidence>
<reference evidence="3" key="1">
    <citation type="submission" date="2020-07" db="EMBL/GenBank/DDBJ databases">
        <authorList>
            <person name="Lin J."/>
        </authorList>
    </citation>
    <scope>NUCLEOTIDE SEQUENCE</scope>
</reference>
<dbReference type="EMBL" id="LR862139">
    <property type="protein sequence ID" value="CAD1818924.1"/>
    <property type="molecule type" value="Genomic_DNA"/>
</dbReference>
<dbReference type="InterPro" id="IPR039987">
    <property type="entry name" value="PGRL1"/>
</dbReference>
<sequence>MSLLFEAASSSSSSSSPRDCSKRGLSHQLRSRLISRKLLLLLSTPLLSLLFLLLLLWLILRPSAPEFSLRDAALLLPRRLLHRPPPILSPPPPSPPSSPPRTPTPTSAPSTTACACAPPAPGSPPPPRPPSPASTRNPGASAPGPQRSAGLLIEIRLQGRLRWKVGMWVSRGYGFEVACLAVVEVGPAAGSSVPLSQCSTTISPHGLGGVLALVLPPSPLQARSSLPSPSPSTSASAAASRVCSPPIRILRRRHARKALVRRPRAADQPGQVQDDEVVDSKILPYCSIDKKKEKTVGELEQEFLQALQAFYYDKKAIMSNEEFDNLKEELMWEGSSVVMLSPDEQKLLEASMAYVAGKPILTDAEFDELKMRLKKEGSDIVQEGPRCSLRSRKVYSDLSVDYFKMFLLNVPAAVVALGLFFFLDDLTGFEITYLLETGEWKMAGDVETPSYLVGLAGVTNAHLPVSLKLFSDCLTLDVRFIILLVCQLPEPFSFIFTWFAALPLIFWLAQTITSAILKDFLILKGPCPNCGTENLSFFGTILSVSSGGSTNTVKCSNCGTELVYDSKTRLITLPEPSEA</sequence>
<evidence type="ECO:0000256" key="2">
    <source>
        <dbReference type="SAM" id="Phobius"/>
    </source>
</evidence>